<dbReference type="EMBL" id="FCOX02000027">
    <property type="protein sequence ID" value="SAK89071.1"/>
    <property type="molecule type" value="Genomic_DNA"/>
</dbReference>
<organism evidence="2 3">
    <name type="scientific">Caballeronia calidae</name>
    <dbReference type="NCBI Taxonomy" id="1777139"/>
    <lineage>
        <taxon>Bacteria</taxon>
        <taxon>Pseudomonadati</taxon>
        <taxon>Pseudomonadota</taxon>
        <taxon>Betaproteobacteria</taxon>
        <taxon>Burkholderiales</taxon>
        <taxon>Burkholderiaceae</taxon>
        <taxon>Caballeronia</taxon>
    </lineage>
</organism>
<keyword evidence="1" id="KW-0472">Membrane</keyword>
<name>A0A158D3K7_9BURK</name>
<sequence>MSASNFIGGLFRACRKRVGRHAVILVSVFFALSLFLLIGLALSDAASTVILIVAILCSLCMISIAAMLLVESRRSEDVVMPLHALRRAALRPTRVQEHAGARKCRSQASACDLCDGGRTQLGCRLEADCADRDERTEGDAGSRAAGRRLYSVRVLSMASGVTYNQFHEYMFIRGPCC</sequence>
<evidence type="ECO:0000313" key="3">
    <source>
        <dbReference type="Proteomes" id="UP000071859"/>
    </source>
</evidence>
<protein>
    <submittedName>
        <fullName evidence="2">Uncharacterized protein</fullName>
    </submittedName>
</protein>
<reference evidence="2" key="1">
    <citation type="submission" date="2016-01" db="EMBL/GenBank/DDBJ databases">
        <authorList>
            <person name="Peeters C."/>
        </authorList>
    </citation>
    <scope>NUCLEOTIDE SEQUENCE</scope>
    <source>
        <strain evidence="2">LMG 29321</strain>
    </source>
</reference>
<accession>A0A158D3K7</accession>
<keyword evidence="3" id="KW-1185">Reference proteome</keyword>
<gene>
    <name evidence="2" type="ORF">AWB78_04669</name>
</gene>
<evidence type="ECO:0000313" key="2">
    <source>
        <dbReference type="EMBL" id="SAK89071.1"/>
    </source>
</evidence>
<dbReference type="AlphaFoldDB" id="A0A158D3K7"/>
<comment type="caution">
    <text evidence="2">The sequence shown here is derived from an EMBL/GenBank/DDBJ whole genome shotgun (WGS) entry which is preliminary data.</text>
</comment>
<feature type="transmembrane region" description="Helical" evidence="1">
    <location>
        <begin position="48"/>
        <end position="70"/>
    </location>
</feature>
<keyword evidence="1" id="KW-0812">Transmembrane</keyword>
<evidence type="ECO:0000256" key="1">
    <source>
        <dbReference type="SAM" id="Phobius"/>
    </source>
</evidence>
<dbReference type="RefSeq" id="WP_062608274.1">
    <property type="nucleotide sequence ID" value="NZ_FCOX02000027.1"/>
</dbReference>
<feature type="transmembrane region" description="Helical" evidence="1">
    <location>
        <begin position="21"/>
        <end position="42"/>
    </location>
</feature>
<keyword evidence="1" id="KW-1133">Transmembrane helix</keyword>
<dbReference type="Proteomes" id="UP000071859">
    <property type="component" value="Unassembled WGS sequence"/>
</dbReference>
<proteinExistence type="predicted"/>